<reference evidence="2 3" key="1">
    <citation type="submission" date="2016-01" db="EMBL/GenBank/DDBJ databases">
        <title>Genome Sequences of Twelve Sporeforming Bacillus Species Isolated from Foods.</title>
        <authorList>
            <person name="Berendsen E.M."/>
            <person name="Wells-Bennik M.H."/>
            <person name="Krawcyk A.O."/>
            <person name="De Jong A."/>
            <person name="Holsappel S."/>
            <person name="Eijlander R.T."/>
            <person name="Kuipers O.P."/>
        </authorList>
    </citation>
    <scope>NUCLEOTIDE SEQUENCE [LARGE SCALE GENOMIC DNA]</scope>
    <source>
        <strain evidence="2 3">B4099</strain>
    </source>
</reference>
<organism evidence="2 3">
    <name type="scientific">Heyndrickxia coagulans</name>
    <name type="common">Weizmannia coagulans</name>
    <dbReference type="NCBI Taxonomy" id="1398"/>
    <lineage>
        <taxon>Bacteria</taxon>
        <taxon>Bacillati</taxon>
        <taxon>Bacillota</taxon>
        <taxon>Bacilli</taxon>
        <taxon>Bacillales</taxon>
        <taxon>Bacillaceae</taxon>
        <taxon>Heyndrickxia</taxon>
    </lineage>
</organism>
<dbReference type="Proteomes" id="UP000075304">
    <property type="component" value="Unassembled WGS sequence"/>
</dbReference>
<dbReference type="OMA" id="ESSWKGQ"/>
<dbReference type="InterPro" id="IPR031681">
    <property type="entry name" value="YwqH-like"/>
</dbReference>
<dbReference type="PATRIC" id="fig|1398.25.peg.440"/>
<dbReference type="RefSeq" id="WP_013858857.1">
    <property type="nucleotide sequence ID" value="NZ_LQYI01000091.1"/>
</dbReference>
<dbReference type="SUPFAM" id="SSF158414">
    <property type="entry name" value="HP0062-like"/>
    <property type="match status" value="1"/>
</dbReference>
<evidence type="ECO:0000313" key="2">
    <source>
        <dbReference type="EMBL" id="KYC65230.1"/>
    </source>
</evidence>
<proteinExistence type="predicted"/>
<evidence type="ECO:0000256" key="1">
    <source>
        <dbReference type="SAM" id="Coils"/>
    </source>
</evidence>
<comment type="caution">
    <text evidence="2">The sequence shown here is derived from an EMBL/GenBank/DDBJ whole genome shotgun (WGS) entry which is preliminary data.</text>
</comment>
<dbReference type="Gene3D" id="1.10.287.1060">
    <property type="entry name" value="ESAT-6-like"/>
    <property type="match status" value="1"/>
</dbReference>
<evidence type="ECO:0000313" key="3">
    <source>
        <dbReference type="Proteomes" id="UP000075304"/>
    </source>
</evidence>
<keyword evidence="1" id="KW-0175">Coiled coil</keyword>
<protein>
    <submittedName>
        <fullName evidence="2">Uncharacterized protein</fullName>
    </submittedName>
</protein>
<dbReference type="Pfam" id="PF16888">
    <property type="entry name" value="YwqH-like"/>
    <property type="match status" value="1"/>
</dbReference>
<name>A0A150K6P2_HEYCO</name>
<feature type="coiled-coil region" evidence="1">
    <location>
        <begin position="27"/>
        <end position="54"/>
    </location>
</feature>
<gene>
    <name evidence="2" type="ORF">B4099_0377</name>
</gene>
<dbReference type="InterPro" id="IPR029013">
    <property type="entry name" value="HP0062-like_sf"/>
</dbReference>
<dbReference type="EMBL" id="LQYI01000091">
    <property type="protein sequence ID" value="KYC65230.1"/>
    <property type="molecule type" value="Genomic_DNA"/>
</dbReference>
<accession>A0A150K6P2</accession>
<feature type="coiled-coil region" evidence="1">
    <location>
        <begin position="80"/>
        <end position="118"/>
    </location>
</feature>
<sequence>MMDEMVHTLMNQKSRLSSQKIHIQQDLADINAKIKRLKSALGELEKEISNLQDKAKPILSFEIDGSKWKGEKKGKFEEAYDVYQKSINNYLKKAENKKEQLSDEIRREESKRSMYQDSLSSIAAQISNVSSLIETAQNKK</sequence>
<dbReference type="AlphaFoldDB" id="A0A150K6P2"/>